<comment type="caution">
    <text evidence="2">The sequence shown here is derived from an EMBL/GenBank/DDBJ whole genome shotgun (WGS) entry which is preliminary data.</text>
</comment>
<dbReference type="VEuPathDB" id="FungiDB:RhiirFUN_012751"/>
<dbReference type="EMBL" id="LLXI01000765">
    <property type="protein sequence ID" value="PKY49615.1"/>
    <property type="molecule type" value="Genomic_DNA"/>
</dbReference>
<gene>
    <name evidence="2" type="ORF">RhiirA4_528202</name>
</gene>
<dbReference type="PANTHER" id="PTHR34587:SF2">
    <property type="entry name" value="G-PROTEIN COUPLED RECEPTORS FAMILY 1 PROFILE DOMAIN-CONTAINING PROTEIN"/>
    <property type="match status" value="1"/>
</dbReference>
<keyword evidence="3" id="KW-1185">Reference proteome</keyword>
<proteinExistence type="predicted"/>
<feature type="chain" id="PRO_5014136395" description="Ribosomal protein s17" evidence="1">
    <location>
        <begin position="25"/>
        <end position="207"/>
    </location>
</feature>
<dbReference type="AlphaFoldDB" id="A0A2I1GSS8"/>
<dbReference type="VEuPathDB" id="FungiDB:RhiirA1_411754"/>
<dbReference type="VEuPathDB" id="FungiDB:FUN_011464"/>
<keyword evidence="1" id="KW-0732">Signal</keyword>
<evidence type="ECO:0000313" key="3">
    <source>
        <dbReference type="Proteomes" id="UP000234323"/>
    </source>
</evidence>
<name>A0A2I1GSS8_9GLOM</name>
<accession>A0A2I1GSS8</accession>
<dbReference type="PANTHER" id="PTHR34587">
    <property type="entry name" value="VWFA DOMAIN-CONTAINING PROTEIN"/>
    <property type="match status" value="1"/>
</dbReference>
<dbReference type="Proteomes" id="UP000234323">
    <property type="component" value="Unassembled WGS sequence"/>
</dbReference>
<sequence length="207" mass="22852">MSLLRKSLIISAILAAYIFVVVFAVDSNTGNNVCDISKKDLFNGTQNPNGECVTTVMGEIPSKKQMVSTVIRFPKNNDVIDENTPFTIRTKTINLITGFFDDPVKQYYIFPQTLDNDGFIQGHSHVTVQKIDNPDEPLNPEIFAFFKGLNDPADGNGELTALVEKGLPAGDYRLCTMVSSFAHQPVLMPVAQRGSQDDCTRFTVKAK</sequence>
<feature type="signal peptide" evidence="1">
    <location>
        <begin position="1"/>
        <end position="24"/>
    </location>
</feature>
<dbReference type="OrthoDB" id="2336871at2759"/>
<evidence type="ECO:0000256" key="1">
    <source>
        <dbReference type="SAM" id="SignalP"/>
    </source>
</evidence>
<organism evidence="2 3">
    <name type="scientific">Rhizophagus irregularis</name>
    <dbReference type="NCBI Taxonomy" id="588596"/>
    <lineage>
        <taxon>Eukaryota</taxon>
        <taxon>Fungi</taxon>
        <taxon>Fungi incertae sedis</taxon>
        <taxon>Mucoromycota</taxon>
        <taxon>Glomeromycotina</taxon>
        <taxon>Glomeromycetes</taxon>
        <taxon>Glomerales</taxon>
        <taxon>Glomeraceae</taxon>
        <taxon>Rhizophagus</taxon>
    </lineage>
</organism>
<evidence type="ECO:0000313" key="2">
    <source>
        <dbReference type="EMBL" id="PKY49615.1"/>
    </source>
</evidence>
<evidence type="ECO:0008006" key="4">
    <source>
        <dbReference type="Google" id="ProtNLM"/>
    </source>
</evidence>
<protein>
    <recommendedName>
        <fullName evidence="4">Ribosomal protein s17</fullName>
    </recommendedName>
</protein>
<dbReference type="InterPro" id="IPR053216">
    <property type="entry name" value="Appressorial_penetr-assoc"/>
</dbReference>
<reference evidence="2 3" key="1">
    <citation type="submission" date="2015-10" db="EMBL/GenBank/DDBJ databases">
        <title>Genome analyses suggest a sexual origin of heterokaryosis in a supposedly ancient asexual fungus.</title>
        <authorList>
            <person name="Ropars J."/>
            <person name="Sedzielewska K."/>
            <person name="Noel J."/>
            <person name="Charron P."/>
            <person name="Farinelli L."/>
            <person name="Marton T."/>
            <person name="Kruger M."/>
            <person name="Pelin A."/>
            <person name="Brachmann A."/>
            <person name="Corradi N."/>
        </authorList>
    </citation>
    <scope>NUCLEOTIDE SEQUENCE [LARGE SCALE GENOMIC DNA]</scope>
    <source>
        <strain evidence="2 3">A4</strain>
    </source>
</reference>